<reference evidence="2" key="1">
    <citation type="submission" date="2022-11" db="EMBL/GenBank/DDBJ databases">
        <authorList>
            <person name="Petersen C."/>
        </authorList>
    </citation>
    <scope>NUCLEOTIDE SEQUENCE</scope>
    <source>
        <strain evidence="2">IBT 29864</strain>
    </source>
</reference>
<accession>A0A9W9VW33</accession>
<keyword evidence="3" id="KW-1185">Reference proteome</keyword>
<feature type="region of interest" description="Disordered" evidence="1">
    <location>
        <begin position="126"/>
        <end position="153"/>
    </location>
</feature>
<name>A0A9W9VW33_9EURO</name>
<evidence type="ECO:0000313" key="2">
    <source>
        <dbReference type="EMBL" id="KAJ5390234.1"/>
    </source>
</evidence>
<evidence type="ECO:0000313" key="3">
    <source>
        <dbReference type="Proteomes" id="UP001147782"/>
    </source>
</evidence>
<dbReference type="OrthoDB" id="10558065at2759"/>
<dbReference type="RefSeq" id="XP_056560962.1">
    <property type="nucleotide sequence ID" value="XM_056694233.1"/>
</dbReference>
<comment type="caution">
    <text evidence="2">The sequence shown here is derived from an EMBL/GenBank/DDBJ whole genome shotgun (WGS) entry which is preliminary data.</text>
</comment>
<dbReference type="AlphaFoldDB" id="A0A9W9VW33"/>
<dbReference type="Proteomes" id="UP001147782">
    <property type="component" value="Unassembled WGS sequence"/>
</dbReference>
<proteinExistence type="predicted"/>
<dbReference type="EMBL" id="JAPZBS010000001">
    <property type="protein sequence ID" value="KAJ5390234.1"/>
    <property type="molecule type" value="Genomic_DNA"/>
</dbReference>
<gene>
    <name evidence="2" type="ORF">N7496_001302</name>
</gene>
<dbReference type="GeneID" id="81433410"/>
<evidence type="ECO:0000256" key="1">
    <source>
        <dbReference type="SAM" id="MobiDB-lite"/>
    </source>
</evidence>
<organism evidence="2 3">
    <name type="scientific">Penicillium cataractarum</name>
    <dbReference type="NCBI Taxonomy" id="2100454"/>
    <lineage>
        <taxon>Eukaryota</taxon>
        <taxon>Fungi</taxon>
        <taxon>Dikarya</taxon>
        <taxon>Ascomycota</taxon>
        <taxon>Pezizomycotina</taxon>
        <taxon>Eurotiomycetes</taxon>
        <taxon>Eurotiomycetidae</taxon>
        <taxon>Eurotiales</taxon>
        <taxon>Aspergillaceae</taxon>
        <taxon>Penicillium</taxon>
    </lineage>
</organism>
<reference evidence="2" key="2">
    <citation type="journal article" date="2023" name="IMA Fungus">
        <title>Comparative genomic study of the Penicillium genus elucidates a diverse pangenome and 15 lateral gene transfer events.</title>
        <authorList>
            <person name="Petersen C."/>
            <person name="Sorensen T."/>
            <person name="Nielsen M.R."/>
            <person name="Sondergaard T.E."/>
            <person name="Sorensen J.L."/>
            <person name="Fitzpatrick D.A."/>
            <person name="Frisvad J.C."/>
            <person name="Nielsen K.L."/>
        </authorList>
    </citation>
    <scope>NUCLEOTIDE SEQUENCE</scope>
    <source>
        <strain evidence="2">IBT 29864</strain>
    </source>
</reference>
<sequence length="176" mass="19305">MSESQKSPPHWIDHERTSISSGAAGAQSFHLEQRQPALRVLVSQQPATVAPFVSVVGLLKLVNFRVATDVVPRFHPIRRPGCIGCTQPQTLVPYDSSTPQQQFNHLNPSQALDLVKLPPIPNRDTIGTIAEPRSPLKHPDRRHGEVDPSACAESGTRPLPQHCWASRLVLGLTKCP</sequence>
<protein>
    <submittedName>
        <fullName evidence="2">Uncharacterized protein</fullName>
    </submittedName>
</protein>